<dbReference type="OrthoDB" id="415724at2759"/>
<dbReference type="PANTHER" id="PTHR33064:SF37">
    <property type="entry name" value="RIBONUCLEASE H"/>
    <property type="match status" value="1"/>
</dbReference>
<comment type="caution">
    <text evidence="2">The sequence shown here is derived from an EMBL/GenBank/DDBJ whole genome shotgun (WGS) entry which is preliminary data.</text>
</comment>
<evidence type="ECO:0000313" key="2">
    <source>
        <dbReference type="EMBL" id="KAA0054401.1"/>
    </source>
</evidence>
<dbReference type="PANTHER" id="PTHR33064">
    <property type="entry name" value="POL PROTEIN"/>
    <property type="match status" value="1"/>
</dbReference>
<evidence type="ECO:0000313" key="4">
    <source>
        <dbReference type="Proteomes" id="UP000321393"/>
    </source>
</evidence>
<sequence length="158" mass="18421">MNGMIRQEAKETPKVITVTIEGVDMYVDLLPLESQEFDVTLGMDFLFKYHAHMDCHRKEVVFRKPSELEVGFKGGRKQLPIGKTKPEDVPMLDKKDSKFIWTDECEQIFQELKRRLVIAPVLTLMETGKEFEVYYDVSHQGLRYVLMQDSRVVAYASR</sequence>
<dbReference type="InterPro" id="IPR043128">
    <property type="entry name" value="Rev_trsase/Diguanyl_cyclase"/>
</dbReference>
<accession>A0A5A7ULI6</accession>
<dbReference type="InterPro" id="IPR051320">
    <property type="entry name" value="Viral_Replic_Matur_Polypro"/>
</dbReference>
<dbReference type="AlphaFoldDB" id="A0A5A7ULI6"/>
<dbReference type="EMBL" id="SSTD01019234">
    <property type="protein sequence ID" value="TYJ96828.1"/>
    <property type="molecule type" value="Genomic_DNA"/>
</dbReference>
<dbReference type="Gene3D" id="3.30.70.270">
    <property type="match status" value="1"/>
</dbReference>
<dbReference type="Pfam" id="PF17919">
    <property type="entry name" value="RT_RNaseH_2"/>
    <property type="match status" value="1"/>
</dbReference>
<dbReference type="Proteomes" id="UP000321947">
    <property type="component" value="Unassembled WGS sequence"/>
</dbReference>
<dbReference type="STRING" id="1194695.A0A5A7ULI6"/>
<dbReference type="SUPFAM" id="SSF56672">
    <property type="entry name" value="DNA/RNA polymerases"/>
    <property type="match status" value="1"/>
</dbReference>
<dbReference type="Proteomes" id="UP000321393">
    <property type="component" value="Unassembled WGS sequence"/>
</dbReference>
<feature type="domain" description="Reverse transcriptase/retrotransposon-derived protein RNase H-like" evidence="1">
    <location>
        <begin position="101"/>
        <end position="158"/>
    </location>
</feature>
<evidence type="ECO:0000259" key="1">
    <source>
        <dbReference type="Pfam" id="PF17919"/>
    </source>
</evidence>
<evidence type="ECO:0000313" key="5">
    <source>
        <dbReference type="Proteomes" id="UP000321947"/>
    </source>
</evidence>
<protein>
    <submittedName>
        <fullName evidence="2">Retrovirus-related Pol polyprotein from transposon 17.6</fullName>
    </submittedName>
</protein>
<organism evidence="2 4">
    <name type="scientific">Cucumis melo var. makuwa</name>
    <name type="common">Oriental melon</name>
    <dbReference type="NCBI Taxonomy" id="1194695"/>
    <lineage>
        <taxon>Eukaryota</taxon>
        <taxon>Viridiplantae</taxon>
        <taxon>Streptophyta</taxon>
        <taxon>Embryophyta</taxon>
        <taxon>Tracheophyta</taxon>
        <taxon>Spermatophyta</taxon>
        <taxon>Magnoliopsida</taxon>
        <taxon>eudicotyledons</taxon>
        <taxon>Gunneridae</taxon>
        <taxon>Pentapetalae</taxon>
        <taxon>rosids</taxon>
        <taxon>fabids</taxon>
        <taxon>Cucurbitales</taxon>
        <taxon>Cucurbitaceae</taxon>
        <taxon>Benincaseae</taxon>
        <taxon>Cucumis</taxon>
    </lineage>
</organism>
<dbReference type="EMBL" id="SSTE01008830">
    <property type="protein sequence ID" value="KAA0054401.1"/>
    <property type="molecule type" value="Genomic_DNA"/>
</dbReference>
<reference evidence="4 5" key="1">
    <citation type="submission" date="2019-08" db="EMBL/GenBank/DDBJ databases">
        <title>Draft genome sequences of two oriental melons (Cucumis melo L. var makuwa).</title>
        <authorList>
            <person name="Kwon S.-Y."/>
        </authorList>
    </citation>
    <scope>NUCLEOTIDE SEQUENCE [LARGE SCALE GENOMIC DNA]</scope>
    <source>
        <strain evidence="5">cv. Chang Bougi</strain>
        <strain evidence="4">cv. SW 3</strain>
        <tissue evidence="2">Leaf</tissue>
    </source>
</reference>
<dbReference type="Gene3D" id="2.40.70.10">
    <property type="entry name" value="Acid Proteases"/>
    <property type="match status" value="1"/>
</dbReference>
<dbReference type="InterPro" id="IPR041577">
    <property type="entry name" value="RT_RNaseH_2"/>
</dbReference>
<dbReference type="InterPro" id="IPR043502">
    <property type="entry name" value="DNA/RNA_pol_sf"/>
</dbReference>
<gene>
    <name evidence="3" type="ORF">E5676_scaffold2750G00220</name>
    <name evidence="2" type="ORF">E6C27_scaffold24G001470</name>
</gene>
<name>A0A5A7ULI6_CUCMM</name>
<dbReference type="InterPro" id="IPR021109">
    <property type="entry name" value="Peptidase_aspartic_dom_sf"/>
</dbReference>
<evidence type="ECO:0000313" key="3">
    <source>
        <dbReference type="EMBL" id="TYJ96828.1"/>
    </source>
</evidence>
<proteinExistence type="predicted"/>
<dbReference type="Pfam" id="PF08284">
    <property type="entry name" value="RVP_2"/>
    <property type="match status" value="1"/>
</dbReference>